<dbReference type="Proteomes" id="UP001183881">
    <property type="component" value="Unassembled WGS sequence"/>
</dbReference>
<sequence>MILDYIDTHKQEYSVEPICRVLSAHGIKIAPSTYPSFTRDEVSGLTGMLLYGVEGSAARDVLQRGVRLSCQVMYRLSERMISLV</sequence>
<evidence type="ECO:0000313" key="2">
    <source>
        <dbReference type="Proteomes" id="UP001183881"/>
    </source>
</evidence>
<evidence type="ECO:0000313" key="1">
    <source>
        <dbReference type="EMBL" id="MDT0399966.1"/>
    </source>
</evidence>
<proteinExistence type="predicted"/>
<comment type="caution">
    <text evidence="1">The sequence shown here is derived from an EMBL/GenBank/DDBJ whole genome shotgun (WGS) entry which is preliminary data.</text>
</comment>
<keyword evidence="2" id="KW-1185">Reference proteome</keyword>
<feature type="non-terminal residue" evidence="1">
    <location>
        <position position="84"/>
    </location>
</feature>
<gene>
    <name evidence="1" type="ORF">RM705_35490</name>
</gene>
<reference evidence="2" key="1">
    <citation type="submission" date="2023-07" db="EMBL/GenBank/DDBJ databases">
        <title>30 novel species of actinomycetes from the DSMZ collection.</title>
        <authorList>
            <person name="Nouioui I."/>
        </authorList>
    </citation>
    <scope>NUCLEOTIDE SEQUENCE [LARGE SCALE GENOMIC DNA]</scope>
    <source>
        <strain evidence="2">DSM 41636</strain>
    </source>
</reference>
<name>A0ABU2Q6A7_9ACTN</name>
<dbReference type="RefSeq" id="WP_311649494.1">
    <property type="nucleotide sequence ID" value="NZ_JAVRFA010000231.1"/>
</dbReference>
<protein>
    <submittedName>
        <fullName evidence="1">Uncharacterized protein</fullName>
    </submittedName>
</protein>
<organism evidence="1 2">
    <name type="scientific">Streptomyces edwardsiae</name>
    <dbReference type="NCBI Taxonomy" id="3075527"/>
    <lineage>
        <taxon>Bacteria</taxon>
        <taxon>Bacillati</taxon>
        <taxon>Actinomycetota</taxon>
        <taxon>Actinomycetes</taxon>
        <taxon>Kitasatosporales</taxon>
        <taxon>Streptomycetaceae</taxon>
        <taxon>Streptomyces</taxon>
    </lineage>
</organism>
<dbReference type="EMBL" id="JAVRFA010000231">
    <property type="protein sequence ID" value="MDT0399966.1"/>
    <property type="molecule type" value="Genomic_DNA"/>
</dbReference>
<accession>A0ABU2Q6A7</accession>